<dbReference type="CDD" id="cd06261">
    <property type="entry name" value="TM_PBP2"/>
    <property type="match status" value="1"/>
</dbReference>
<protein>
    <submittedName>
        <fullName evidence="9">Putative aldouronate transport system permease protein</fullName>
    </submittedName>
</protein>
<evidence type="ECO:0000256" key="1">
    <source>
        <dbReference type="ARBA" id="ARBA00004651"/>
    </source>
</evidence>
<name>A0A1D3TYJ2_9FIRM</name>
<evidence type="ECO:0000259" key="8">
    <source>
        <dbReference type="PROSITE" id="PS50928"/>
    </source>
</evidence>
<feature type="transmembrane region" description="Helical" evidence="7">
    <location>
        <begin position="78"/>
        <end position="99"/>
    </location>
</feature>
<dbReference type="GO" id="GO:0055085">
    <property type="term" value="P:transmembrane transport"/>
    <property type="evidence" value="ECO:0007669"/>
    <property type="project" value="InterPro"/>
</dbReference>
<evidence type="ECO:0000256" key="7">
    <source>
        <dbReference type="RuleBase" id="RU363032"/>
    </source>
</evidence>
<dbReference type="InterPro" id="IPR000515">
    <property type="entry name" value="MetI-like"/>
</dbReference>
<keyword evidence="4 7" id="KW-0812">Transmembrane</keyword>
<feature type="transmembrane region" description="Helical" evidence="7">
    <location>
        <begin position="217"/>
        <end position="235"/>
    </location>
</feature>
<dbReference type="Pfam" id="PF00528">
    <property type="entry name" value="BPD_transp_1"/>
    <property type="match status" value="1"/>
</dbReference>
<keyword evidence="3" id="KW-1003">Cell membrane</keyword>
<feature type="transmembrane region" description="Helical" evidence="7">
    <location>
        <begin position="111"/>
        <end position="134"/>
    </location>
</feature>
<keyword evidence="2 7" id="KW-0813">Transport</keyword>
<reference evidence="9 10" key="1">
    <citation type="submission" date="2016-09" db="EMBL/GenBank/DDBJ databases">
        <authorList>
            <person name="Capua I."/>
            <person name="De Benedictis P."/>
            <person name="Joannis T."/>
            <person name="Lombin L.H."/>
            <person name="Cattoli G."/>
        </authorList>
    </citation>
    <scope>NUCLEOTIDE SEQUENCE [LARGE SCALE GENOMIC DNA]</scope>
    <source>
        <strain evidence="9 10">GluBS11</strain>
    </source>
</reference>
<dbReference type="Proteomes" id="UP000199315">
    <property type="component" value="Unassembled WGS sequence"/>
</dbReference>
<dbReference type="GO" id="GO:0005886">
    <property type="term" value="C:plasma membrane"/>
    <property type="evidence" value="ECO:0007669"/>
    <property type="project" value="UniProtKB-SubCell"/>
</dbReference>
<dbReference type="STRING" id="1619234.SAMN05421730_104415"/>
<evidence type="ECO:0000256" key="6">
    <source>
        <dbReference type="ARBA" id="ARBA00023136"/>
    </source>
</evidence>
<comment type="subcellular location">
    <subcellularLocation>
        <location evidence="1 7">Cell membrane</location>
        <topology evidence="1 7">Multi-pass membrane protein</topology>
    </subcellularLocation>
</comment>
<feature type="transmembrane region" description="Helical" evidence="7">
    <location>
        <begin position="177"/>
        <end position="196"/>
    </location>
</feature>
<dbReference type="AlphaFoldDB" id="A0A1D3TYJ2"/>
<dbReference type="SUPFAM" id="SSF161098">
    <property type="entry name" value="MetI-like"/>
    <property type="match status" value="1"/>
</dbReference>
<evidence type="ECO:0000256" key="5">
    <source>
        <dbReference type="ARBA" id="ARBA00022989"/>
    </source>
</evidence>
<gene>
    <name evidence="9" type="ORF">SAMN05421730_104415</name>
</gene>
<dbReference type="EMBL" id="FMKA01000044">
    <property type="protein sequence ID" value="SCP99519.1"/>
    <property type="molecule type" value="Genomic_DNA"/>
</dbReference>
<accession>A0A1D3TYJ2</accession>
<dbReference type="RefSeq" id="WP_091236855.1">
    <property type="nucleotide sequence ID" value="NZ_FMKA01000044.1"/>
</dbReference>
<evidence type="ECO:0000313" key="9">
    <source>
        <dbReference type="EMBL" id="SCP99519.1"/>
    </source>
</evidence>
<proteinExistence type="inferred from homology"/>
<dbReference type="PROSITE" id="PS50928">
    <property type="entry name" value="ABC_TM1"/>
    <property type="match status" value="1"/>
</dbReference>
<dbReference type="InterPro" id="IPR035906">
    <property type="entry name" value="MetI-like_sf"/>
</dbReference>
<feature type="transmembrane region" description="Helical" evidence="7">
    <location>
        <begin position="12"/>
        <end position="28"/>
    </location>
</feature>
<sequence>MKTKKKLHWKKIGAVYLMMFPALAYFFINNYLPMLGIVIAFKKVNYGLGVLKSPWAGLDNFQFLFSSGSAWLITRNTIFYNIGFIILNTVLGIVIAILLNEIQNKMATKVYQTVILLPYLMSWVVASYLVYAFLGGDTGFINNTILPLLGSDKTIAFYQETKYWPFILFFVSQWKGIGFNMILYYACIIGIAPDYYEAARVDGAKKWQEIKTITLPFLKPTIITMVILSIGKMFYSDFGLFYQIPKNSGMLYSVTQTIDTYVYNALMTQNNLGMSAAASFYQSIVGFILVIAANAVIRKISRENAMF</sequence>
<keyword evidence="6 7" id="KW-0472">Membrane</keyword>
<dbReference type="PANTHER" id="PTHR43227:SF11">
    <property type="entry name" value="BLL4140 PROTEIN"/>
    <property type="match status" value="1"/>
</dbReference>
<evidence type="ECO:0000256" key="4">
    <source>
        <dbReference type="ARBA" id="ARBA00022692"/>
    </source>
</evidence>
<dbReference type="InterPro" id="IPR050809">
    <property type="entry name" value="UgpAE/MalFG_permease"/>
</dbReference>
<keyword evidence="10" id="KW-1185">Reference proteome</keyword>
<dbReference type="PANTHER" id="PTHR43227">
    <property type="entry name" value="BLL4140 PROTEIN"/>
    <property type="match status" value="1"/>
</dbReference>
<evidence type="ECO:0000256" key="2">
    <source>
        <dbReference type="ARBA" id="ARBA00022448"/>
    </source>
</evidence>
<dbReference type="OrthoDB" id="9785836at2"/>
<feature type="transmembrane region" description="Helical" evidence="7">
    <location>
        <begin position="276"/>
        <end position="297"/>
    </location>
</feature>
<evidence type="ECO:0000313" key="10">
    <source>
        <dbReference type="Proteomes" id="UP000199315"/>
    </source>
</evidence>
<evidence type="ECO:0000256" key="3">
    <source>
        <dbReference type="ARBA" id="ARBA00022475"/>
    </source>
</evidence>
<dbReference type="Gene3D" id="1.10.3720.10">
    <property type="entry name" value="MetI-like"/>
    <property type="match status" value="1"/>
</dbReference>
<comment type="similarity">
    <text evidence="7">Belongs to the binding-protein-dependent transport system permease family.</text>
</comment>
<keyword evidence="5 7" id="KW-1133">Transmembrane helix</keyword>
<organism evidence="9 10">
    <name type="scientific">Anaerobium acetethylicum</name>
    <dbReference type="NCBI Taxonomy" id="1619234"/>
    <lineage>
        <taxon>Bacteria</taxon>
        <taxon>Bacillati</taxon>
        <taxon>Bacillota</taxon>
        <taxon>Clostridia</taxon>
        <taxon>Lachnospirales</taxon>
        <taxon>Lachnospiraceae</taxon>
        <taxon>Anaerobium</taxon>
    </lineage>
</organism>
<feature type="domain" description="ABC transmembrane type-1" evidence="8">
    <location>
        <begin position="74"/>
        <end position="293"/>
    </location>
</feature>